<organism evidence="2">
    <name type="scientific">Anguilla anguilla</name>
    <name type="common">European freshwater eel</name>
    <name type="synonym">Muraena anguilla</name>
    <dbReference type="NCBI Taxonomy" id="7936"/>
    <lineage>
        <taxon>Eukaryota</taxon>
        <taxon>Metazoa</taxon>
        <taxon>Chordata</taxon>
        <taxon>Craniata</taxon>
        <taxon>Vertebrata</taxon>
        <taxon>Euteleostomi</taxon>
        <taxon>Actinopterygii</taxon>
        <taxon>Neopterygii</taxon>
        <taxon>Teleostei</taxon>
        <taxon>Anguilliformes</taxon>
        <taxon>Anguillidae</taxon>
        <taxon>Anguilla</taxon>
    </lineage>
</organism>
<dbReference type="EMBL" id="GBXM01054859">
    <property type="protein sequence ID" value="JAH53718.1"/>
    <property type="molecule type" value="Transcribed_RNA"/>
</dbReference>
<name>A0A0E9TLU0_ANGAN</name>
<evidence type="ECO:0000256" key="1">
    <source>
        <dbReference type="SAM" id="MobiDB-lite"/>
    </source>
</evidence>
<accession>A0A0E9TLU0</accession>
<reference evidence="2" key="2">
    <citation type="journal article" date="2015" name="Fish Shellfish Immunol.">
        <title>Early steps in the European eel (Anguilla anguilla)-Vibrio vulnificus interaction in the gills: Role of the RtxA13 toxin.</title>
        <authorList>
            <person name="Callol A."/>
            <person name="Pajuelo D."/>
            <person name="Ebbesson L."/>
            <person name="Teles M."/>
            <person name="MacKenzie S."/>
            <person name="Amaro C."/>
        </authorList>
    </citation>
    <scope>NUCLEOTIDE SEQUENCE</scope>
</reference>
<reference evidence="2" key="1">
    <citation type="submission" date="2014-11" db="EMBL/GenBank/DDBJ databases">
        <authorList>
            <person name="Amaro Gonzalez C."/>
        </authorList>
    </citation>
    <scope>NUCLEOTIDE SEQUENCE</scope>
</reference>
<proteinExistence type="predicted"/>
<dbReference type="AlphaFoldDB" id="A0A0E9TLU0"/>
<evidence type="ECO:0000313" key="2">
    <source>
        <dbReference type="EMBL" id="JAH53718.1"/>
    </source>
</evidence>
<sequence>METDHVRTDTSPRGTMFYLRQ</sequence>
<feature type="region of interest" description="Disordered" evidence="1">
    <location>
        <begin position="1"/>
        <end position="21"/>
    </location>
</feature>
<protein>
    <submittedName>
        <fullName evidence="2">Uncharacterized protein</fullName>
    </submittedName>
</protein>
<feature type="compositionally biased region" description="Basic and acidic residues" evidence="1">
    <location>
        <begin position="1"/>
        <end position="10"/>
    </location>
</feature>